<evidence type="ECO:0000313" key="2">
    <source>
        <dbReference type="Proteomes" id="UP000001365"/>
    </source>
</evidence>
<evidence type="ECO:0000313" key="1">
    <source>
        <dbReference type="EMBL" id="CAW93315.1"/>
    </source>
</evidence>
<dbReference type="AlphaFoldDB" id="C0MBP9"/>
<proteinExistence type="predicted"/>
<organism evidence="1 2">
    <name type="scientific">Streptococcus equi subsp. equi (strain 4047)</name>
    <dbReference type="NCBI Taxonomy" id="553482"/>
    <lineage>
        <taxon>Bacteria</taxon>
        <taxon>Bacillati</taxon>
        <taxon>Bacillota</taxon>
        <taxon>Bacilli</taxon>
        <taxon>Lactobacillales</taxon>
        <taxon>Streptococcaceae</taxon>
        <taxon>Streptococcus</taxon>
    </lineage>
</organism>
<sequence length="53" mass="6440">MKEECRTRHTPVCLFLFQEIVATKYFKYVDLKLPLYLILSKKSNKKRLVFVIF</sequence>
<name>C0MBP9_STRE4</name>
<reference evidence="1 2" key="1">
    <citation type="journal article" date="2009" name="PLoS Pathog.">
        <title>Genomic evidence for the evolution of Streptococcus equi: host restriction, increased virulence, and genetic exchange with human pathogens.</title>
        <authorList>
            <person name="Holden M.T.G."/>
            <person name="Heather Z."/>
            <person name="Paillot R."/>
            <person name="Steward K.F."/>
            <person name="Webb K."/>
            <person name="Ainslie F."/>
            <person name="Jourdan T."/>
            <person name="Bason N.C."/>
            <person name="Holroyd N.E."/>
            <person name="Mungall K."/>
            <person name="Quail M.A."/>
            <person name="Sanders M."/>
            <person name="Simmonds M."/>
            <person name="Willey D."/>
            <person name="Brooks K."/>
            <person name="Aanensen D.M."/>
            <person name="Spratt B.G."/>
            <person name="Jolley K.A."/>
            <person name="Maiden M.C.J."/>
            <person name="Kehoe M."/>
            <person name="Chanter N."/>
            <person name="Bentley S.D."/>
            <person name="Robinson C."/>
            <person name="Maskell D.J."/>
            <person name="Parkhill J."/>
            <person name="Waller A.S."/>
        </authorList>
    </citation>
    <scope>NUCLEOTIDE SEQUENCE [LARGE SCALE GENOMIC DNA]</scope>
    <source>
        <strain evidence="1 2">4047</strain>
    </source>
</reference>
<protein>
    <submittedName>
        <fullName evidence="1">Hypothetical phage protein</fullName>
    </submittedName>
</protein>
<gene>
    <name evidence="1" type="ordered locus">SEQ_0848</name>
</gene>
<dbReference type="HOGENOM" id="CLU_209279_0_0_9"/>
<dbReference type="EMBL" id="FM204883">
    <property type="protein sequence ID" value="CAW93315.1"/>
    <property type="molecule type" value="Genomic_DNA"/>
</dbReference>
<accession>C0MBP9</accession>
<dbReference type="Proteomes" id="UP000001365">
    <property type="component" value="Chromosome"/>
</dbReference>
<dbReference type="KEGG" id="seu:SEQ_0848"/>